<evidence type="ECO:0000313" key="2">
    <source>
        <dbReference type="EMBL" id="MFC7346481.1"/>
    </source>
</evidence>
<protein>
    <submittedName>
        <fullName evidence="2">Uncharacterized protein</fullName>
    </submittedName>
</protein>
<comment type="caution">
    <text evidence="2">The sequence shown here is derived from an EMBL/GenBank/DDBJ whole genome shotgun (WGS) entry which is preliminary data.</text>
</comment>
<dbReference type="EMBL" id="JBHTCR010000003">
    <property type="protein sequence ID" value="MFC7346481.1"/>
    <property type="molecule type" value="Genomic_DNA"/>
</dbReference>
<evidence type="ECO:0000256" key="1">
    <source>
        <dbReference type="SAM" id="SignalP"/>
    </source>
</evidence>
<sequence>MMKTKLVLIATMFASISFFAQEIKIKKGELFLDEKAVAKVDDKGRVYKFSNLNDKLQFTATIINGRTIGTQSDNGWIEYTGTNNIVKESKHVEGEFTLSMGKLIVQNALANGLITKEGIDETKVSEFFISDDRSLSEARKNGISVQKTEAANEDATGVSIDYDGNIKDKTGKLIGTISRLNIDASQSKFKSSSMIDKFFEYRVFDVNKILVAKLPCSDSDMTNESTGLVIYTYDNKEIPMTAKNGLEFKIPIAVDKIANRMVKKLYAKGYTLGDMKPVFEGAAKAVRDDANRKSEDAENKAKADSKNIYNLEGYVINKEGEKKEGAITIEFESIDAKLGRQKGIGDVTNYGSTVTLNVNGKNEFYKAKDGVKFCAGEKCFLGVSGTSSLGGSVFCEIVSENDGNFVLNDMKTPEDFYIKLSNQPKAVYLGEKGAFGKRKIEKIKAVFDEYMKCSALDFSKYDTKTKDGLMQVLADYSLQCKK</sequence>
<keyword evidence="1" id="KW-0732">Signal</keyword>
<feature type="chain" id="PRO_5045771839" evidence="1">
    <location>
        <begin position="21"/>
        <end position="482"/>
    </location>
</feature>
<keyword evidence="3" id="KW-1185">Reference proteome</keyword>
<accession>A0ABW2LYA3</accession>
<proteinExistence type="predicted"/>
<dbReference type="RefSeq" id="WP_378175953.1">
    <property type="nucleotide sequence ID" value="NZ_JBHTCR010000003.1"/>
</dbReference>
<dbReference type="Proteomes" id="UP001596550">
    <property type="component" value="Unassembled WGS sequence"/>
</dbReference>
<feature type="signal peptide" evidence="1">
    <location>
        <begin position="1"/>
        <end position="20"/>
    </location>
</feature>
<organism evidence="2 3">
    <name type="scientific">Chryseobacterium zhengzhouense</name>
    <dbReference type="NCBI Taxonomy" id="1636086"/>
    <lineage>
        <taxon>Bacteria</taxon>
        <taxon>Pseudomonadati</taxon>
        <taxon>Bacteroidota</taxon>
        <taxon>Flavobacteriia</taxon>
        <taxon>Flavobacteriales</taxon>
        <taxon>Weeksellaceae</taxon>
        <taxon>Chryseobacterium group</taxon>
        <taxon>Chryseobacterium</taxon>
    </lineage>
</organism>
<reference evidence="3" key="1">
    <citation type="journal article" date="2019" name="Int. J. Syst. Evol. Microbiol.">
        <title>The Global Catalogue of Microorganisms (GCM) 10K type strain sequencing project: providing services to taxonomists for standard genome sequencing and annotation.</title>
        <authorList>
            <consortium name="The Broad Institute Genomics Platform"/>
            <consortium name="The Broad Institute Genome Sequencing Center for Infectious Disease"/>
            <person name="Wu L."/>
            <person name="Ma J."/>
        </authorList>
    </citation>
    <scope>NUCLEOTIDE SEQUENCE [LARGE SCALE GENOMIC DNA]</scope>
    <source>
        <strain evidence="3">CCUG 54781</strain>
    </source>
</reference>
<name>A0ABW2LYA3_9FLAO</name>
<evidence type="ECO:0000313" key="3">
    <source>
        <dbReference type="Proteomes" id="UP001596550"/>
    </source>
</evidence>
<gene>
    <name evidence="2" type="ORF">ACFQO9_07145</name>
</gene>